<comment type="subcellular location">
    <subcellularLocation>
        <location evidence="1">Membrane</location>
        <topology evidence="1">Multi-pass membrane protein</topology>
    </subcellularLocation>
</comment>
<evidence type="ECO:0000256" key="2">
    <source>
        <dbReference type="ARBA" id="ARBA00006459"/>
    </source>
</evidence>
<evidence type="ECO:0000256" key="9">
    <source>
        <dbReference type="SAM" id="Phobius"/>
    </source>
</evidence>
<proteinExistence type="inferred from homology"/>
<dbReference type="Pfam" id="PF00209">
    <property type="entry name" value="SNF"/>
    <property type="match status" value="1"/>
</dbReference>
<keyword evidence="5" id="KW-0769">Symport</keyword>
<feature type="transmembrane region" description="Helical" evidence="9">
    <location>
        <begin position="41"/>
        <end position="66"/>
    </location>
</feature>
<reference evidence="10 11" key="1">
    <citation type="submission" date="2023-03" db="EMBL/GenBank/DDBJ databases">
        <title>High-quality genome of Scylla paramamosain provides insights in environmental adaptation.</title>
        <authorList>
            <person name="Zhang L."/>
        </authorList>
    </citation>
    <scope>NUCLEOTIDE SEQUENCE [LARGE SCALE GENOMIC DNA]</scope>
    <source>
        <strain evidence="10">LZ_2023a</strain>
        <tissue evidence="10">Muscle</tissue>
    </source>
</reference>
<keyword evidence="11" id="KW-1185">Reference proteome</keyword>
<keyword evidence="8" id="KW-1015">Disulfide bond</keyword>
<dbReference type="AlphaFoldDB" id="A0AAW0UJ70"/>
<dbReference type="GO" id="GO:0005886">
    <property type="term" value="C:plasma membrane"/>
    <property type="evidence" value="ECO:0007669"/>
    <property type="project" value="TreeGrafter"/>
</dbReference>
<keyword evidence="4 9" id="KW-0812">Transmembrane</keyword>
<protein>
    <submittedName>
        <fullName evidence="10">Uncharacterized protein</fullName>
    </submittedName>
</protein>
<evidence type="ECO:0000313" key="11">
    <source>
        <dbReference type="Proteomes" id="UP001487740"/>
    </source>
</evidence>
<dbReference type="GO" id="GO:0043005">
    <property type="term" value="C:neuron projection"/>
    <property type="evidence" value="ECO:0007669"/>
    <property type="project" value="TreeGrafter"/>
</dbReference>
<dbReference type="SUPFAM" id="SSF161070">
    <property type="entry name" value="SNF-like"/>
    <property type="match status" value="1"/>
</dbReference>
<feature type="disulfide bond" evidence="8">
    <location>
        <begin position="77"/>
        <end position="86"/>
    </location>
</feature>
<dbReference type="PANTHER" id="PTHR11616">
    <property type="entry name" value="SODIUM/CHLORIDE DEPENDENT TRANSPORTER"/>
    <property type="match status" value="1"/>
</dbReference>
<accession>A0AAW0UJ70</accession>
<evidence type="ECO:0000256" key="7">
    <source>
        <dbReference type="ARBA" id="ARBA00023136"/>
    </source>
</evidence>
<sequence>MLFLAGIPVFFMELSIGQYISLGPAVLFPKLAPIFSGLGWGVVSIAFFTAIYFNVILAWSFFYMIFSFYSVLPWSHCDNEFNSPGCYYEEGAALCRNQSLFFFNQSCLSLEDYCGLADLIPFNQTHCQNYANTSLTSAEKVITKISAMAKVLHQGLGKKKRKVLEAVYINMNKNLHKRSGDVVWAGPAAALCTPKVTDR</sequence>
<dbReference type="PROSITE" id="PS50267">
    <property type="entry name" value="NA_NEUROTRAN_SYMP_3"/>
    <property type="match status" value="1"/>
</dbReference>
<dbReference type="GO" id="GO:0005332">
    <property type="term" value="F:gamma-aminobutyric acid:sodium:chloride symporter activity"/>
    <property type="evidence" value="ECO:0007669"/>
    <property type="project" value="TreeGrafter"/>
</dbReference>
<keyword evidence="7 9" id="KW-0472">Membrane</keyword>
<evidence type="ECO:0000256" key="8">
    <source>
        <dbReference type="PIRSR" id="PIRSR600175-2"/>
    </source>
</evidence>
<comment type="similarity">
    <text evidence="2">Belongs to the sodium:neurotransmitter symporter (SNF) (TC 2.A.22) family.</text>
</comment>
<evidence type="ECO:0000256" key="5">
    <source>
        <dbReference type="ARBA" id="ARBA00022847"/>
    </source>
</evidence>
<evidence type="ECO:0000256" key="6">
    <source>
        <dbReference type="ARBA" id="ARBA00022989"/>
    </source>
</evidence>
<gene>
    <name evidence="10" type="ORF">O3P69_003424</name>
</gene>
<evidence type="ECO:0000256" key="4">
    <source>
        <dbReference type="ARBA" id="ARBA00022692"/>
    </source>
</evidence>
<evidence type="ECO:0000256" key="3">
    <source>
        <dbReference type="ARBA" id="ARBA00022448"/>
    </source>
</evidence>
<name>A0AAW0UJ70_SCYPA</name>
<keyword evidence="6 9" id="KW-1133">Transmembrane helix</keyword>
<dbReference type="PANTHER" id="PTHR11616:SF326">
    <property type="entry name" value="SODIUM-DEPENDENT TRANSPORTER SNF-5"/>
    <property type="match status" value="1"/>
</dbReference>
<dbReference type="Proteomes" id="UP001487740">
    <property type="component" value="Unassembled WGS sequence"/>
</dbReference>
<dbReference type="InterPro" id="IPR000175">
    <property type="entry name" value="Na/ntran_symport"/>
</dbReference>
<keyword evidence="3" id="KW-0813">Transport</keyword>
<dbReference type="InterPro" id="IPR037272">
    <property type="entry name" value="SNS_sf"/>
</dbReference>
<evidence type="ECO:0000313" key="10">
    <source>
        <dbReference type="EMBL" id="KAK8399293.1"/>
    </source>
</evidence>
<organism evidence="10 11">
    <name type="scientific">Scylla paramamosain</name>
    <name type="common">Mud crab</name>
    <dbReference type="NCBI Taxonomy" id="85552"/>
    <lineage>
        <taxon>Eukaryota</taxon>
        <taxon>Metazoa</taxon>
        <taxon>Ecdysozoa</taxon>
        <taxon>Arthropoda</taxon>
        <taxon>Crustacea</taxon>
        <taxon>Multicrustacea</taxon>
        <taxon>Malacostraca</taxon>
        <taxon>Eumalacostraca</taxon>
        <taxon>Eucarida</taxon>
        <taxon>Decapoda</taxon>
        <taxon>Pleocyemata</taxon>
        <taxon>Brachyura</taxon>
        <taxon>Eubrachyura</taxon>
        <taxon>Portunoidea</taxon>
        <taxon>Portunidae</taxon>
        <taxon>Portuninae</taxon>
        <taxon>Scylla</taxon>
    </lineage>
</organism>
<dbReference type="EMBL" id="JARAKH010000011">
    <property type="protein sequence ID" value="KAK8399293.1"/>
    <property type="molecule type" value="Genomic_DNA"/>
</dbReference>
<evidence type="ECO:0000256" key="1">
    <source>
        <dbReference type="ARBA" id="ARBA00004141"/>
    </source>
</evidence>
<comment type="caution">
    <text evidence="10">The sequence shown here is derived from an EMBL/GenBank/DDBJ whole genome shotgun (WGS) entry which is preliminary data.</text>
</comment>